<gene>
    <name evidence="3" type="ORF">H312_01229</name>
</gene>
<reference evidence="3 4" key="2">
    <citation type="submission" date="2014-03" db="EMBL/GenBank/DDBJ databases">
        <title>The Genome Sequence of Anncaliia algerae insect isolate PRA339.</title>
        <authorList>
            <consortium name="The Broad Institute Genome Sequencing Platform"/>
            <consortium name="The Broad Institute Genome Sequencing Center for Infectious Disease"/>
            <person name="Cuomo C."/>
            <person name="Becnel J."/>
            <person name="Sanscrainte N."/>
            <person name="Walker B."/>
            <person name="Young S.K."/>
            <person name="Zeng Q."/>
            <person name="Gargeya S."/>
            <person name="Fitzgerald M."/>
            <person name="Haas B."/>
            <person name="Abouelleil A."/>
            <person name="Alvarado L."/>
            <person name="Arachchi H.M."/>
            <person name="Berlin A.M."/>
            <person name="Chapman S.B."/>
            <person name="Dewar J."/>
            <person name="Goldberg J."/>
            <person name="Griggs A."/>
            <person name="Gujja S."/>
            <person name="Hansen M."/>
            <person name="Howarth C."/>
            <person name="Imamovic A."/>
            <person name="Larimer J."/>
            <person name="McCowan C."/>
            <person name="Murphy C."/>
            <person name="Neiman D."/>
            <person name="Pearson M."/>
            <person name="Priest M."/>
            <person name="Roberts A."/>
            <person name="Saif S."/>
            <person name="Shea T."/>
            <person name="Sisk P."/>
            <person name="Sykes S."/>
            <person name="Wortman J."/>
            <person name="Nusbaum C."/>
            <person name="Birren B."/>
        </authorList>
    </citation>
    <scope>NUCLEOTIDE SEQUENCE [LARGE SCALE GENOMIC DNA]</scope>
    <source>
        <strain evidence="3 4">PRA339</strain>
    </source>
</reference>
<dbReference type="VEuPathDB" id="MicrosporidiaDB:H312_01229"/>
<evidence type="ECO:0000313" key="4">
    <source>
        <dbReference type="Proteomes" id="UP000030655"/>
    </source>
</evidence>
<dbReference type="HOGENOM" id="CLU_1337211_0_0_1"/>
<keyword evidence="1" id="KW-0862">Zinc</keyword>
<dbReference type="AlphaFoldDB" id="A0A059F231"/>
<name>A0A059F231_9MICR</name>
<dbReference type="Proteomes" id="UP000030655">
    <property type="component" value="Unassembled WGS sequence"/>
</dbReference>
<sequence>MSNWCYNFNLYEKGWPNHINNESTEFDIDKKMKLHSKFAIDDIGGNYTNISDEQSNARYHQKSSVPNSSYNRNGYFSNTNNTNFMNRTDYDRHDHKMIDKSENEMTNYDYTQLKESNNKTHQTPLNHLYFEYITRLEGRVYVCVNRGCDRKFLSYTGVLEHFQSGCYGEVGRKYSCPYFYCNKRYKQAKGLHYHLSNFHNEQKND</sequence>
<evidence type="ECO:0000313" key="3">
    <source>
        <dbReference type="EMBL" id="KCZ81348.1"/>
    </source>
</evidence>
<protein>
    <recommendedName>
        <fullName evidence="2">C2H2-type domain-containing protein</fullName>
    </recommendedName>
</protein>
<keyword evidence="1" id="KW-0863">Zinc-finger</keyword>
<dbReference type="PROSITE" id="PS50157">
    <property type="entry name" value="ZINC_FINGER_C2H2_2"/>
    <property type="match status" value="1"/>
</dbReference>
<reference evidence="4" key="1">
    <citation type="submission" date="2013-02" db="EMBL/GenBank/DDBJ databases">
        <authorList>
            <consortium name="The Broad Institute Genome Sequencing Platform"/>
            <person name="Cuomo C."/>
            <person name="Becnel J."/>
            <person name="Sanscrainte N."/>
            <person name="Walker B."/>
            <person name="Young S.K."/>
            <person name="Zeng Q."/>
            <person name="Gargeya S."/>
            <person name="Fitzgerald M."/>
            <person name="Haas B."/>
            <person name="Abouelleil A."/>
            <person name="Alvarado L."/>
            <person name="Arachchi H.M."/>
            <person name="Berlin A.M."/>
            <person name="Chapman S.B."/>
            <person name="Dewar J."/>
            <person name="Goldberg J."/>
            <person name="Griggs A."/>
            <person name="Gujja S."/>
            <person name="Hansen M."/>
            <person name="Howarth C."/>
            <person name="Imamovic A."/>
            <person name="Larimer J."/>
            <person name="McCowan C."/>
            <person name="Murphy C."/>
            <person name="Neiman D."/>
            <person name="Pearson M."/>
            <person name="Priest M."/>
            <person name="Roberts A."/>
            <person name="Saif S."/>
            <person name="Shea T."/>
            <person name="Sisk P."/>
            <person name="Sykes S."/>
            <person name="Wortman J."/>
            <person name="Nusbaum C."/>
            <person name="Birren B."/>
        </authorList>
    </citation>
    <scope>NUCLEOTIDE SEQUENCE [LARGE SCALE GENOMIC DNA]</scope>
    <source>
        <strain evidence="4">PRA339</strain>
    </source>
</reference>
<dbReference type="GO" id="GO:0008270">
    <property type="term" value="F:zinc ion binding"/>
    <property type="evidence" value="ECO:0007669"/>
    <property type="project" value="UniProtKB-KW"/>
</dbReference>
<evidence type="ECO:0000259" key="2">
    <source>
        <dbReference type="PROSITE" id="PS50157"/>
    </source>
</evidence>
<evidence type="ECO:0000256" key="1">
    <source>
        <dbReference type="PROSITE-ProRule" id="PRU00042"/>
    </source>
</evidence>
<dbReference type="EMBL" id="KK365144">
    <property type="protein sequence ID" value="KCZ81348.1"/>
    <property type="molecule type" value="Genomic_DNA"/>
</dbReference>
<dbReference type="OrthoDB" id="3269380at2759"/>
<dbReference type="InterPro" id="IPR013087">
    <property type="entry name" value="Znf_C2H2_type"/>
</dbReference>
<feature type="domain" description="C2H2-type" evidence="2">
    <location>
        <begin position="174"/>
        <end position="204"/>
    </location>
</feature>
<keyword evidence="1" id="KW-0479">Metal-binding</keyword>
<keyword evidence="4" id="KW-1185">Reference proteome</keyword>
<organism evidence="3 4">
    <name type="scientific">Anncaliia algerae PRA339</name>
    <dbReference type="NCBI Taxonomy" id="1288291"/>
    <lineage>
        <taxon>Eukaryota</taxon>
        <taxon>Fungi</taxon>
        <taxon>Fungi incertae sedis</taxon>
        <taxon>Microsporidia</taxon>
        <taxon>Tubulinosematoidea</taxon>
        <taxon>Tubulinosematidae</taxon>
        <taxon>Anncaliia</taxon>
    </lineage>
</organism>
<dbReference type="PROSITE" id="PS00028">
    <property type="entry name" value="ZINC_FINGER_C2H2_1"/>
    <property type="match status" value="1"/>
</dbReference>
<accession>A0A059F231</accession>
<proteinExistence type="predicted"/>